<proteinExistence type="predicted"/>
<comment type="caution">
    <text evidence="2">The sequence shown here is derived from an EMBL/GenBank/DDBJ whole genome shotgun (WGS) entry which is preliminary data.</text>
</comment>
<organism evidence="2 3">
    <name type="scientific">Microbispora oryzae</name>
    <dbReference type="NCBI Taxonomy" id="2806554"/>
    <lineage>
        <taxon>Bacteria</taxon>
        <taxon>Bacillati</taxon>
        <taxon>Actinomycetota</taxon>
        <taxon>Actinomycetes</taxon>
        <taxon>Streptosporangiales</taxon>
        <taxon>Streptosporangiaceae</taxon>
        <taxon>Microbispora</taxon>
    </lineage>
</organism>
<keyword evidence="3" id="KW-1185">Reference proteome</keyword>
<dbReference type="Proteomes" id="UP000674234">
    <property type="component" value="Unassembled WGS sequence"/>
</dbReference>
<reference evidence="2" key="1">
    <citation type="submission" date="2021-02" db="EMBL/GenBank/DDBJ databases">
        <title>Draft genome sequence of Microbispora sp. RL4-1S isolated from rice leaves in Thailand.</title>
        <authorList>
            <person name="Muangham S."/>
            <person name="Duangmal K."/>
        </authorList>
    </citation>
    <scope>NUCLEOTIDE SEQUENCE</scope>
    <source>
        <strain evidence="2">RL4-1S</strain>
    </source>
</reference>
<name>A0A940WQV0_9ACTN</name>
<feature type="signal peptide" evidence="1">
    <location>
        <begin position="1"/>
        <end position="20"/>
    </location>
</feature>
<sequence length="185" mass="18936">MFPHRAALSLGALCLTAALTAVLSGCSATQEQPGVASLQKGGDAAPSASPSASMNQQDALVKWAGCMRQNGVSVSDPGTTTGPLIPQGGVNSQTLQRAQQACRSYLQAAGGGQGNVSGTAALDRFLELAKCMRENGVQDFPDPVLDETGGVTFNGKIDRKAPHYQEAADACKSKLPSSGTWGGSR</sequence>
<dbReference type="PROSITE" id="PS51257">
    <property type="entry name" value="PROKAR_LIPOPROTEIN"/>
    <property type="match status" value="1"/>
</dbReference>
<feature type="chain" id="PRO_5039136976" description="Lipoprotein" evidence="1">
    <location>
        <begin position="21"/>
        <end position="185"/>
    </location>
</feature>
<keyword evidence="1" id="KW-0732">Signal</keyword>
<evidence type="ECO:0000313" key="3">
    <source>
        <dbReference type="Proteomes" id="UP000674234"/>
    </source>
</evidence>
<accession>A0A940WQV0</accession>
<dbReference type="EMBL" id="JAFCNB010000029">
    <property type="protein sequence ID" value="MBP2708272.1"/>
    <property type="molecule type" value="Genomic_DNA"/>
</dbReference>
<evidence type="ECO:0008006" key="4">
    <source>
        <dbReference type="Google" id="ProtNLM"/>
    </source>
</evidence>
<evidence type="ECO:0000313" key="2">
    <source>
        <dbReference type="EMBL" id="MBP2708272.1"/>
    </source>
</evidence>
<protein>
    <recommendedName>
        <fullName evidence="4">Lipoprotein</fullName>
    </recommendedName>
</protein>
<gene>
    <name evidence="2" type="ORF">JOL79_31285</name>
</gene>
<evidence type="ECO:0000256" key="1">
    <source>
        <dbReference type="SAM" id="SignalP"/>
    </source>
</evidence>
<dbReference type="RefSeq" id="WP_210159533.1">
    <property type="nucleotide sequence ID" value="NZ_JAFCNB010000029.1"/>
</dbReference>
<dbReference type="AlphaFoldDB" id="A0A940WQV0"/>